<dbReference type="NCBIfam" id="NF001299">
    <property type="entry name" value="PRK00241.1"/>
    <property type="match status" value="1"/>
</dbReference>
<organism evidence="8 9">
    <name type="scientific">Plectus sambesii</name>
    <dbReference type="NCBI Taxonomy" id="2011161"/>
    <lineage>
        <taxon>Eukaryota</taxon>
        <taxon>Metazoa</taxon>
        <taxon>Ecdysozoa</taxon>
        <taxon>Nematoda</taxon>
        <taxon>Chromadorea</taxon>
        <taxon>Plectida</taxon>
        <taxon>Plectina</taxon>
        <taxon>Plectoidea</taxon>
        <taxon>Plectidae</taxon>
        <taxon>Plectus</taxon>
    </lineage>
</organism>
<dbReference type="GO" id="GO:0016787">
    <property type="term" value="F:hydrolase activity"/>
    <property type="evidence" value="ECO:0007669"/>
    <property type="project" value="UniProtKB-KW"/>
</dbReference>
<dbReference type="Pfam" id="PF00293">
    <property type="entry name" value="NUDIX"/>
    <property type="match status" value="1"/>
</dbReference>
<feature type="domain" description="Nudix hydrolase" evidence="7">
    <location>
        <begin position="214"/>
        <end position="343"/>
    </location>
</feature>
<evidence type="ECO:0000259" key="7">
    <source>
        <dbReference type="PROSITE" id="PS51462"/>
    </source>
</evidence>
<name>A0A914XDI5_9BILA</name>
<evidence type="ECO:0000313" key="9">
    <source>
        <dbReference type="WBParaSite" id="PSAMB.scaffold7562size7444.g30231.t1"/>
    </source>
</evidence>
<protein>
    <recommendedName>
        <fullName evidence="2">NAD(+) diphosphatase</fullName>
        <ecNumber evidence="2">3.6.1.22</ecNumber>
    </recommendedName>
</protein>
<comment type="cofactor">
    <cofactor evidence="1">
        <name>Mg(2+)</name>
        <dbReference type="ChEBI" id="CHEBI:18420"/>
    </cofactor>
</comment>
<evidence type="ECO:0000256" key="5">
    <source>
        <dbReference type="ARBA" id="ARBA00022842"/>
    </source>
</evidence>
<reference evidence="9" key="1">
    <citation type="submission" date="2022-11" db="UniProtKB">
        <authorList>
            <consortium name="WormBaseParasite"/>
        </authorList>
    </citation>
    <scope>IDENTIFICATION</scope>
</reference>
<keyword evidence="3" id="KW-0479">Metal-binding</keyword>
<dbReference type="Proteomes" id="UP000887566">
    <property type="component" value="Unplaced"/>
</dbReference>
<keyword evidence="6" id="KW-0520">NAD</keyword>
<dbReference type="EC" id="3.6.1.22" evidence="2"/>
<dbReference type="InterPro" id="IPR049734">
    <property type="entry name" value="NudC-like_C"/>
</dbReference>
<dbReference type="PANTHER" id="PTHR11383:SF3">
    <property type="entry name" value="NAD(P)H PYROPHOSPHATASE NUDT13, MITOCHONDRIAL"/>
    <property type="match status" value="1"/>
</dbReference>
<sequence>MLSLIRQSIFSTQTTTRRASSYVNKMRTLEWWKNDDSAMKAEFTRGQFVLFLDKQPLVRSKERNAPGFNLQLLQHDVLKQALSDHGLTLKNSDAALLDATVADATSASASSEEEDLTAIFAVGLKSPPSSGPNSAGIASLSDSLSAALGGRFIDARLAMLSMEWNEEAKMVAKGQALLRWNRLYRKCPKCGSGLEMKASKTRADCSTCSRQFYPTLSPVAICLVRDESDEHCLLVRQPQTRKGVYTAIAGFCEPGESLEDAARREIAEEVGIELLSNVSYANLSQAWPFPNSSLMCSFIGVADRKIQPEVDHSELEAAKWFTREEVAAAFQATIKDPFLSSPADDPHHLSYIPPQGTIAHHMIKQWLQTK</sequence>
<dbReference type="PROSITE" id="PS51462">
    <property type="entry name" value="NUDIX"/>
    <property type="match status" value="1"/>
</dbReference>
<dbReference type="PROSITE" id="PS00893">
    <property type="entry name" value="NUDIX_BOX"/>
    <property type="match status" value="1"/>
</dbReference>
<keyword evidence="5" id="KW-0460">Magnesium</keyword>
<dbReference type="SUPFAM" id="SSF55811">
    <property type="entry name" value="Nudix"/>
    <property type="match status" value="1"/>
</dbReference>
<evidence type="ECO:0000256" key="4">
    <source>
        <dbReference type="ARBA" id="ARBA00022801"/>
    </source>
</evidence>
<keyword evidence="4" id="KW-0378">Hydrolase</keyword>
<dbReference type="InterPro" id="IPR000086">
    <property type="entry name" value="NUDIX_hydrolase_dom"/>
</dbReference>
<dbReference type="CDD" id="cd03429">
    <property type="entry name" value="NUDIX_NADH_pyrophosphatase_Nudt13"/>
    <property type="match status" value="1"/>
</dbReference>
<evidence type="ECO:0000256" key="1">
    <source>
        <dbReference type="ARBA" id="ARBA00001946"/>
    </source>
</evidence>
<accession>A0A914XDI5</accession>
<dbReference type="Gene3D" id="3.90.79.20">
    <property type="match status" value="1"/>
</dbReference>
<proteinExistence type="predicted"/>
<dbReference type="InterPro" id="IPR020084">
    <property type="entry name" value="NUDIX_hydrolase_CS"/>
</dbReference>
<dbReference type="GO" id="GO:0046872">
    <property type="term" value="F:metal ion binding"/>
    <property type="evidence" value="ECO:0007669"/>
    <property type="project" value="UniProtKB-KW"/>
</dbReference>
<dbReference type="AlphaFoldDB" id="A0A914XDI5"/>
<evidence type="ECO:0000256" key="6">
    <source>
        <dbReference type="ARBA" id="ARBA00023027"/>
    </source>
</evidence>
<keyword evidence="8" id="KW-1185">Reference proteome</keyword>
<evidence type="ECO:0000256" key="2">
    <source>
        <dbReference type="ARBA" id="ARBA00012381"/>
    </source>
</evidence>
<dbReference type="PANTHER" id="PTHR11383">
    <property type="entry name" value="NUCLEOSIDE DIPHOSPHATE-LINKED MOIETY X MOTIF 13"/>
    <property type="match status" value="1"/>
</dbReference>
<dbReference type="InterPro" id="IPR015797">
    <property type="entry name" value="NUDIX_hydrolase-like_dom_sf"/>
</dbReference>
<evidence type="ECO:0000256" key="3">
    <source>
        <dbReference type="ARBA" id="ARBA00022723"/>
    </source>
</evidence>
<evidence type="ECO:0000313" key="8">
    <source>
        <dbReference type="Proteomes" id="UP000887566"/>
    </source>
</evidence>
<dbReference type="Gene3D" id="3.90.79.10">
    <property type="entry name" value="Nucleoside Triphosphate Pyrophosphohydrolase"/>
    <property type="match status" value="1"/>
</dbReference>
<dbReference type="WBParaSite" id="PSAMB.scaffold7562size7444.g30231.t1">
    <property type="protein sequence ID" value="PSAMB.scaffold7562size7444.g30231.t1"/>
    <property type="gene ID" value="PSAMB.scaffold7562size7444.g30231"/>
</dbReference>
<dbReference type="FunFam" id="3.90.79.10:FF:000074">
    <property type="entry name" value="Mutt/nudix family protein-like protein"/>
    <property type="match status" value="1"/>
</dbReference>